<dbReference type="RefSeq" id="WP_092929687.1">
    <property type="nucleotide sequence ID" value="NZ_FOMZ01000018.1"/>
</dbReference>
<evidence type="ECO:0000313" key="4">
    <source>
        <dbReference type="Proteomes" id="UP000198716"/>
    </source>
</evidence>
<evidence type="ECO:0000259" key="2">
    <source>
        <dbReference type="Pfam" id="PF00501"/>
    </source>
</evidence>
<keyword evidence="4" id="KW-1185">Reference proteome</keyword>
<dbReference type="Proteomes" id="UP000198716">
    <property type="component" value="Unassembled WGS sequence"/>
</dbReference>
<dbReference type="EMBL" id="FOMZ01000018">
    <property type="protein sequence ID" value="SFE62166.1"/>
    <property type="molecule type" value="Genomic_DNA"/>
</dbReference>
<dbReference type="GO" id="GO:0016874">
    <property type="term" value="F:ligase activity"/>
    <property type="evidence" value="ECO:0007669"/>
    <property type="project" value="UniProtKB-KW"/>
</dbReference>
<evidence type="ECO:0000313" key="3">
    <source>
        <dbReference type="EMBL" id="SFE62166.1"/>
    </source>
</evidence>
<protein>
    <submittedName>
        <fullName evidence="3">Acyl-CoA synthetase (AMP-forming)/AMP-acid ligase II</fullName>
    </submittedName>
</protein>
<dbReference type="GO" id="GO:0005886">
    <property type="term" value="C:plasma membrane"/>
    <property type="evidence" value="ECO:0007669"/>
    <property type="project" value="TreeGrafter"/>
</dbReference>
<dbReference type="PROSITE" id="PS00455">
    <property type="entry name" value="AMP_BINDING"/>
    <property type="match status" value="1"/>
</dbReference>
<dbReference type="Pfam" id="PF00501">
    <property type="entry name" value="AMP-binding"/>
    <property type="match status" value="1"/>
</dbReference>
<dbReference type="Gene3D" id="3.30.300.30">
    <property type="match status" value="1"/>
</dbReference>
<dbReference type="InterPro" id="IPR020845">
    <property type="entry name" value="AMP-binding_CS"/>
</dbReference>
<dbReference type="AlphaFoldDB" id="A0A1I2C143"/>
<proteinExistence type="inferred from homology"/>
<dbReference type="InterPro" id="IPR042099">
    <property type="entry name" value="ANL_N_sf"/>
</dbReference>
<dbReference type="GO" id="GO:0070566">
    <property type="term" value="F:adenylyltransferase activity"/>
    <property type="evidence" value="ECO:0007669"/>
    <property type="project" value="TreeGrafter"/>
</dbReference>
<accession>A0A1I2C143</accession>
<dbReference type="SUPFAM" id="SSF56801">
    <property type="entry name" value="Acetyl-CoA synthetase-like"/>
    <property type="match status" value="1"/>
</dbReference>
<dbReference type="PANTHER" id="PTHR22754">
    <property type="entry name" value="DISCO-INTERACTING PROTEIN 2 DIP2 -RELATED"/>
    <property type="match status" value="1"/>
</dbReference>
<gene>
    <name evidence="3" type="ORF">SAMN04487819_11878</name>
</gene>
<organism evidence="3 4">
    <name type="scientific">Actinopolyspora alba</name>
    <dbReference type="NCBI Taxonomy" id="673379"/>
    <lineage>
        <taxon>Bacteria</taxon>
        <taxon>Bacillati</taxon>
        <taxon>Actinomycetota</taxon>
        <taxon>Actinomycetes</taxon>
        <taxon>Actinopolysporales</taxon>
        <taxon>Actinopolysporaceae</taxon>
        <taxon>Actinopolyspora</taxon>
        <taxon>Actinopolyspora alba group</taxon>
    </lineage>
</organism>
<dbReference type="Gene3D" id="3.40.50.12780">
    <property type="entry name" value="N-terminal domain of ligase-like"/>
    <property type="match status" value="1"/>
</dbReference>
<feature type="domain" description="AMP-dependent synthetase/ligase" evidence="2">
    <location>
        <begin position="23"/>
        <end position="409"/>
    </location>
</feature>
<name>A0A1I2C143_9ACTN</name>
<dbReference type="GO" id="GO:0006633">
    <property type="term" value="P:fatty acid biosynthetic process"/>
    <property type="evidence" value="ECO:0007669"/>
    <property type="project" value="TreeGrafter"/>
</dbReference>
<dbReference type="InterPro" id="IPR045851">
    <property type="entry name" value="AMP-bd_C_sf"/>
</dbReference>
<dbReference type="InterPro" id="IPR000873">
    <property type="entry name" value="AMP-dep_synth/lig_dom"/>
</dbReference>
<keyword evidence="3" id="KW-0436">Ligase</keyword>
<sequence>MTGSAVHPLEWLERPRADTSVEFFDAESAGRTSYTDIAARALGTAGGLVECGVAAGSVVPLLCRTGPDLIAGFYGVQAAGCAVSVLAPPTRMSGDENRERVRRVLDALEADVLVVDAHHEHYARQVVTDPDFAARRTVRLLVLEELAMADPVRRDAAELAIVQFTSGSSGRPRAVLISHDALAANVAAIRAWEGATERDAWCSWLPMHHDMGLIGCMVVPVSGGTNGLSVCTPESFLRHPLAYLRRFDRGGATITATPTFGLRRVVERVRPDDLDGLDLSHWRAVIVGAERIDPTLARSFTELLADHGLDARALTPAYGLAESTLAVTGVSVRENPASVRVRRGELAVGAPVRTDVSDLDEDGIVDVISCGRPLAGTDVLLVDANGEPVPEGHLGELVVTGDSLADGYLDDAPEGARAADTAFRNGRLHTRDVAFERDGEVYVLGRLGDGIKVNARFLLAEDVEMALGRAGLDLNRVCVVLGEVASRAHAYAVLEELDADCAAIADRVLGSTCPGATRHVERVPRGTIPRTTSGKYRRRELWLTLSHSSRVERPT</sequence>
<reference evidence="4" key="1">
    <citation type="submission" date="2016-10" db="EMBL/GenBank/DDBJ databases">
        <authorList>
            <person name="Varghese N."/>
            <person name="Submissions S."/>
        </authorList>
    </citation>
    <scope>NUCLEOTIDE SEQUENCE [LARGE SCALE GENOMIC DNA]</scope>
    <source>
        <strain evidence="4">DSM 45004</strain>
    </source>
</reference>
<comment type="similarity">
    <text evidence="1">Belongs to the ATP-dependent AMP-binding enzyme family.</text>
</comment>
<dbReference type="PANTHER" id="PTHR22754:SF32">
    <property type="entry name" value="DISCO-INTERACTING PROTEIN 2"/>
    <property type="match status" value="1"/>
</dbReference>
<evidence type="ECO:0000256" key="1">
    <source>
        <dbReference type="ARBA" id="ARBA00006432"/>
    </source>
</evidence>